<dbReference type="SUPFAM" id="SSF69318">
    <property type="entry name" value="Integrin alpha N-terminal domain"/>
    <property type="match status" value="1"/>
</dbReference>
<name>A0A7R7EN28_9FIRM</name>
<gene>
    <name evidence="1" type="ORF">bsdtb5_30640</name>
</gene>
<dbReference type="RefSeq" id="WP_271712863.1">
    <property type="nucleotide sequence ID" value="NZ_AP024169.1"/>
</dbReference>
<dbReference type="InterPro" id="IPR028994">
    <property type="entry name" value="Integrin_alpha_N"/>
</dbReference>
<accession>A0A7R7EN28</accession>
<organism evidence="1 2">
    <name type="scientific">Anaeromicropila herbilytica</name>
    <dbReference type="NCBI Taxonomy" id="2785025"/>
    <lineage>
        <taxon>Bacteria</taxon>
        <taxon>Bacillati</taxon>
        <taxon>Bacillota</taxon>
        <taxon>Clostridia</taxon>
        <taxon>Lachnospirales</taxon>
        <taxon>Lachnospiraceae</taxon>
        <taxon>Anaeromicropila</taxon>
    </lineage>
</organism>
<proteinExistence type="predicted"/>
<evidence type="ECO:0008006" key="3">
    <source>
        <dbReference type="Google" id="ProtNLM"/>
    </source>
</evidence>
<evidence type="ECO:0000313" key="1">
    <source>
        <dbReference type="EMBL" id="BCN31769.1"/>
    </source>
</evidence>
<evidence type="ECO:0000313" key="2">
    <source>
        <dbReference type="Proteomes" id="UP000595897"/>
    </source>
</evidence>
<reference evidence="1 2" key="1">
    <citation type="submission" date="2020-11" db="EMBL/GenBank/DDBJ databases">
        <title>Draft genome sequencing of a Lachnospiraceae strain isolated from anoxic soil subjected to BSD treatment.</title>
        <authorList>
            <person name="Uek A."/>
            <person name="Tonouchi A."/>
        </authorList>
    </citation>
    <scope>NUCLEOTIDE SEQUENCE [LARGE SCALE GENOMIC DNA]</scope>
    <source>
        <strain evidence="1 2">TB5</strain>
    </source>
</reference>
<sequence length="245" mass="27920">MSPQTDEMRIWPTKIVSYSVGDVNGDQILDHVYLIGTSKPDSPFTEDITLIIQDGESGELTMHDLEENAGYNPRIFLGDFTGDGTDDILISIDSGGSGATMYHYIYSFYDSKLQLRFDFNQYNNQYNYDIIYKDNEKVDVFSEYNNTSYVIDISLKDLEYLSEIYNDNGILKTPIEGFVNPLSGMYPVDYDGDNVYELLAYQKIAGRYNADALGYILNTLKWDKDSFELFNQNVAIIGEETVPID</sequence>
<dbReference type="KEGG" id="ahb:bsdtb5_30640"/>
<protein>
    <recommendedName>
        <fullName evidence="3">VCBS repeat-containing protein</fullName>
    </recommendedName>
</protein>
<dbReference type="AlphaFoldDB" id="A0A7R7EN28"/>
<keyword evidence="2" id="KW-1185">Reference proteome</keyword>
<dbReference type="EMBL" id="AP024169">
    <property type="protein sequence ID" value="BCN31769.1"/>
    <property type="molecule type" value="Genomic_DNA"/>
</dbReference>
<dbReference type="Proteomes" id="UP000595897">
    <property type="component" value="Chromosome"/>
</dbReference>